<proteinExistence type="predicted"/>
<keyword evidence="2" id="KW-1185">Reference proteome</keyword>
<evidence type="ECO:0000313" key="1">
    <source>
        <dbReference type="EMBL" id="RPA98718.1"/>
    </source>
</evidence>
<dbReference type="OrthoDB" id="10393176at2759"/>
<organism evidence="1 2">
    <name type="scientific">Choiromyces venosus 120613-1</name>
    <dbReference type="NCBI Taxonomy" id="1336337"/>
    <lineage>
        <taxon>Eukaryota</taxon>
        <taxon>Fungi</taxon>
        <taxon>Dikarya</taxon>
        <taxon>Ascomycota</taxon>
        <taxon>Pezizomycotina</taxon>
        <taxon>Pezizomycetes</taxon>
        <taxon>Pezizales</taxon>
        <taxon>Tuberaceae</taxon>
        <taxon>Choiromyces</taxon>
    </lineage>
</organism>
<name>A0A3N4JP11_9PEZI</name>
<sequence>MFEELRPCLGYVSPGFENLKISGFLGLPVQLDFPGLPKALGRLAVELKETATQFSYQIAFIFCSNETVRGYLKSPVDIAKLLVFHVLEHNPHLLLEQRKWLPMDRLQKARTVPDFLGILKDILRFIPSILFIIDSIDSYALSTVPEDQVQDTKNDIKQLSDGLNNLAQIYDNSVKIITPTTPLQSKRSSTANLSSGGLTTKLQLSGGMISWTEGGKREEFPLPRFRNQAFIMHTASALEELSDDEEVAPREPSDNEAFLKMTTPEGGSISAGTLPTGFTLPKRPSWPSNLYSIDRHKCKFQECYNPHTNERTLTTAKFPLMSGGW</sequence>
<dbReference type="Proteomes" id="UP000276215">
    <property type="component" value="Unassembled WGS sequence"/>
</dbReference>
<gene>
    <name evidence="1" type="ORF">L873DRAFT_1807733</name>
</gene>
<protein>
    <submittedName>
        <fullName evidence="1">Uncharacterized protein</fullName>
    </submittedName>
</protein>
<reference evidence="1 2" key="1">
    <citation type="journal article" date="2018" name="Nat. Ecol. Evol.">
        <title>Pezizomycetes genomes reveal the molecular basis of ectomycorrhizal truffle lifestyle.</title>
        <authorList>
            <person name="Murat C."/>
            <person name="Payen T."/>
            <person name="Noel B."/>
            <person name="Kuo A."/>
            <person name="Morin E."/>
            <person name="Chen J."/>
            <person name="Kohler A."/>
            <person name="Krizsan K."/>
            <person name="Balestrini R."/>
            <person name="Da Silva C."/>
            <person name="Montanini B."/>
            <person name="Hainaut M."/>
            <person name="Levati E."/>
            <person name="Barry K.W."/>
            <person name="Belfiori B."/>
            <person name="Cichocki N."/>
            <person name="Clum A."/>
            <person name="Dockter R.B."/>
            <person name="Fauchery L."/>
            <person name="Guy J."/>
            <person name="Iotti M."/>
            <person name="Le Tacon F."/>
            <person name="Lindquist E.A."/>
            <person name="Lipzen A."/>
            <person name="Malagnac F."/>
            <person name="Mello A."/>
            <person name="Molinier V."/>
            <person name="Miyauchi S."/>
            <person name="Poulain J."/>
            <person name="Riccioni C."/>
            <person name="Rubini A."/>
            <person name="Sitrit Y."/>
            <person name="Splivallo R."/>
            <person name="Traeger S."/>
            <person name="Wang M."/>
            <person name="Zifcakova L."/>
            <person name="Wipf D."/>
            <person name="Zambonelli A."/>
            <person name="Paolocci F."/>
            <person name="Nowrousian M."/>
            <person name="Ottonello S."/>
            <person name="Baldrian P."/>
            <person name="Spatafora J.W."/>
            <person name="Henrissat B."/>
            <person name="Nagy L.G."/>
            <person name="Aury J.M."/>
            <person name="Wincker P."/>
            <person name="Grigoriev I.V."/>
            <person name="Bonfante P."/>
            <person name="Martin F.M."/>
        </authorList>
    </citation>
    <scope>NUCLEOTIDE SEQUENCE [LARGE SCALE GENOMIC DNA]</scope>
    <source>
        <strain evidence="1 2">120613-1</strain>
    </source>
</reference>
<dbReference type="EMBL" id="ML120393">
    <property type="protein sequence ID" value="RPA98718.1"/>
    <property type="molecule type" value="Genomic_DNA"/>
</dbReference>
<dbReference type="AlphaFoldDB" id="A0A3N4JP11"/>
<accession>A0A3N4JP11</accession>
<evidence type="ECO:0000313" key="2">
    <source>
        <dbReference type="Proteomes" id="UP000276215"/>
    </source>
</evidence>